<sequence>MRHKGQYTTPQLKRLALQGNDVIPVFGRPVEMVTLRHRPRTKFDPKPWVWGTDGLRYSAWELTVEPHKATEGELAELRHEVEDTTDFIRANMVCAVGAPQGVAA</sequence>
<dbReference type="Proteomes" id="UP000287372">
    <property type="component" value="Segment"/>
</dbReference>
<evidence type="ECO:0000313" key="2">
    <source>
        <dbReference type="Proteomes" id="UP000287372"/>
    </source>
</evidence>
<name>A0A3S9U8M7_9CAUD</name>
<gene>
    <name evidence="1" type="primary">34</name>
    <name evidence="1" type="ORF">SEA_HIYAA_34</name>
</gene>
<evidence type="ECO:0000313" key="1">
    <source>
        <dbReference type="EMBL" id="AZS06674.1"/>
    </source>
</evidence>
<dbReference type="RefSeq" id="YP_009818470.1">
    <property type="nucleotide sequence ID" value="NC_048139.1"/>
</dbReference>
<dbReference type="GeneID" id="55009812"/>
<organism evidence="1 2">
    <name type="scientific">Streptomyces phage Hiyaa</name>
    <dbReference type="NCBI Taxonomy" id="2499072"/>
    <lineage>
        <taxon>Viruses</taxon>
        <taxon>Duplodnaviria</taxon>
        <taxon>Heunggongvirae</taxon>
        <taxon>Uroviricota</taxon>
        <taxon>Caudoviricetes</taxon>
        <taxon>Hiyaavirus</taxon>
        <taxon>Hiyaavirus hiyaa</taxon>
    </lineage>
</organism>
<reference evidence="1 2" key="1">
    <citation type="submission" date="2018-12" db="EMBL/GenBank/DDBJ databases">
        <authorList>
            <person name="Lieu J.K."/>
            <person name="Tian C.Z."/>
            <person name="Hsaio W.J."/>
            <person name="Shaffer C.D."/>
            <person name="Weston-Hafer K.A."/>
            <person name="Russell D.A."/>
            <person name="Pope W.H."/>
            <person name="Jacobs-Sera D."/>
            <person name="Hendrix R.W."/>
            <person name="Hatfull G.F."/>
        </authorList>
    </citation>
    <scope>NUCLEOTIDE SEQUENCE [LARGE SCALE GENOMIC DNA]</scope>
</reference>
<dbReference type="EMBL" id="MK279841">
    <property type="protein sequence ID" value="AZS06674.1"/>
    <property type="molecule type" value="Genomic_DNA"/>
</dbReference>
<dbReference type="KEGG" id="vg:55009812"/>
<accession>A0A3S9U8M7</accession>
<proteinExistence type="predicted"/>
<keyword evidence="2" id="KW-1185">Reference proteome</keyword>
<protein>
    <submittedName>
        <fullName evidence="1">Uncharacterized protein</fullName>
    </submittedName>
</protein>